<dbReference type="RefSeq" id="WP_271736425.1">
    <property type="nucleotide sequence ID" value="NZ_CP116590.1"/>
</dbReference>
<evidence type="ECO:0000313" key="2">
    <source>
        <dbReference type="Proteomes" id="UP001179483"/>
    </source>
</evidence>
<accession>A0AAF0BIH7</accession>
<proteinExistence type="predicted"/>
<name>A0AAF0BIH7_9LACT</name>
<gene>
    <name evidence="1" type="ORF">PML80_03500</name>
</gene>
<dbReference type="AlphaFoldDB" id="A0AAF0BIH7"/>
<reference evidence="1" key="1">
    <citation type="submission" date="2023-01" db="EMBL/GenBank/DDBJ databases">
        <title>Oxazolidinone resistance genes in florfenicol resistant enterococci from beef cattle and veal calves at slaughter.</title>
        <authorList>
            <person name="Biggel M."/>
        </authorList>
    </citation>
    <scope>NUCLEOTIDE SEQUENCE</scope>
    <source>
        <strain evidence="1">K79-1</strain>
    </source>
</reference>
<sequence length="51" mass="6155">MMWILIIIGFIFVSGWLALMACFTKAFKTLANYEVMDIKEMQEHRKRMKRL</sequence>
<organism evidence="1 2">
    <name type="scientific">Aerococcus urinaeequi</name>
    <dbReference type="NCBI Taxonomy" id="51665"/>
    <lineage>
        <taxon>Bacteria</taxon>
        <taxon>Bacillati</taxon>
        <taxon>Bacillota</taxon>
        <taxon>Bacilli</taxon>
        <taxon>Lactobacillales</taxon>
        <taxon>Aerococcaceae</taxon>
        <taxon>Aerococcus</taxon>
    </lineage>
</organism>
<evidence type="ECO:0000313" key="1">
    <source>
        <dbReference type="EMBL" id="WCG38399.1"/>
    </source>
</evidence>
<protein>
    <submittedName>
        <fullName evidence="1">Uncharacterized protein</fullName>
    </submittedName>
</protein>
<dbReference type="EMBL" id="CP116590">
    <property type="protein sequence ID" value="WCG38399.1"/>
    <property type="molecule type" value="Genomic_DNA"/>
</dbReference>
<dbReference type="Proteomes" id="UP001179483">
    <property type="component" value="Chromosome"/>
</dbReference>